<reference evidence="2" key="1">
    <citation type="submission" date="2022-06" db="EMBL/GenBank/DDBJ databases">
        <authorList>
            <person name="Dietemann V."/>
            <person name="Ory F."/>
            <person name="Dainat B."/>
            <person name="Oberhansli S."/>
        </authorList>
    </citation>
    <scope>NUCLEOTIDE SEQUENCE</scope>
    <source>
        <strain evidence="2">Ena-SAMPLE-TAB-26-04-2022-14:26:32:270-5432</strain>
    </source>
</reference>
<gene>
    <name evidence="2" type="ORF">WJ0W_003337</name>
</gene>
<keyword evidence="3" id="KW-1185">Reference proteome</keyword>
<accession>A0ABM9G440</accession>
<protein>
    <submittedName>
        <fullName evidence="2">Uncharacterized protein</fullName>
    </submittedName>
</protein>
<dbReference type="Proteomes" id="UP001154322">
    <property type="component" value="Unassembled WGS sequence"/>
</dbReference>
<keyword evidence="1" id="KW-0472">Membrane</keyword>
<sequence length="55" mass="6348">MKTKLKLLLLDLLIRKDVAGELITDLMIQFATSISFLGVAFSLLKFLVYWMLWEG</sequence>
<name>A0ABM9G440_9BACL</name>
<dbReference type="EMBL" id="CALYLO010000004">
    <property type="protein sequence ID" value="CAH8246100.1"/>
    <property type="molecule type" value="Genomic_DNA"/>
</dbReference>
<proteinExistence type="predicted"/>
<organism evidence="2 3">
    <name type="scientific">Paenibacillus melissococcoides</name>
    <dbReference type="NCBI Taxonomy" id="2912268"/>
    <lineage>
        <taxon>Bacteria</taxon>
        <taxon>Bacillati</taxon>
        <taxon>Bacillota</taxon>
        <taxon>Bacilli</taxon>
        <taxon>Bacillales</taxon>
        <taxon>Paenibacillaceae</taxon>
        <taxon>Paenibacillus</taxon>
    </lineage>
</organism>
<evidence type="ECO:0000313" key="2">
    <source>
        <dbReference type="EMBL" id="CAH8246100.1"/>
    </source>
</evidence>
<dbReference type="RefSeq" id="WP_213427747.1">
    <property type="nucleotide sequence ID" value="NZ_AP031286.1"/>
</dbReference>
<keyword evidence="1" id="KW-1133">Transmembrane helix</keyword>
<evidence type="ECO:0000313" key="3">
    <source>
        <dbReference type="Proteomes" id="UP001154322"/>
    </source>
</evidence>
<evidence type="ECO:0000256" key="1">
    <source>
        <dbReference type="SAM" id="Phobius"/>
    </source>
</evidence>
<feature type="transmembrane region" description="Helical" evidence="1">
    <location>
        <begin position="29"/>
        <end position="52"/>
    </location>
</feature>
<keyword evidence="1" id="KW-0812">Transmembrane</keyword>
<comment type="caution">
    <text evidence="2">The sequence shown here is derived from an EMBL/GenBank/DDBJ whole genome shotgun (WGS) entry which is preliminary data.</text>
</comment>